<organism evidence="6 7">
    <name type="scientific">Actinocorallia herbida</name>
    <dbReference type="NCBI Taxonomy" id="58109"/>
    <lineage>
        <taxon>Bacteria</taxon>
        <taxon>Bacillati</taxon>
        <taxon>Actinomycetota</taxon>
        <taxon>Actinomycetes</taxon>
        <taxon>Streptosporangiales</taxon>
        <taxon>Thermomonosporaceae</taxon>
        <taxon>Actinocorallia</taxon>
    </lineage>
</organism>
<dbReference type="PRINTS" id="PR00455">
    <property type="entry name" value="HTHTETR"/>
</dbReference>
<dbReference type="Pfam" id="PF00440">
    <property type="entry name" value="TetR_N"/>
    <property type="match status" value="1"/>
</dbReference>
<gene>
    <name evidence="6" type="ORF">EDD29_6327</name>
</gene>
<feature type="DNA-binding region" description="H-T-H motif" evidence="4">
    <location>
        <begin position="29"/>
        <end position="48"/>
    </location>
</feature>
<dbReference type="SUPFAM" id="SSF46689">
    <property type="entry name" value="Homeodomain-like"/>
    <property type="match status" value="1"/>
</dbReference>
<evidence type="ECO:0000256" key="4">
    <source>
        <dbReference type="PROSITE-ProRule" id="PRU00335"/>
    </source>
</evidence>
<evidence type="ECO:0000256" key="3">
    <source>
        <dbReference type="ARBA" id="ARBA00023163"/>
    </source>
</evidence>
<dbReference type="RefSeq" id="WP_123667866.1">
    <property type="nucleotide sequence ID" value="NZ_RJKE01000001.1"/>
</dbReference>
<dbReference type="InterPro" id="IPR050109">
    <property type="entry name" value="HTH-type_TetR-like_transc_reg"/>
</dbReference>
<dbReference type="GO" id="GO:0003700">
    <property type="term" value="F:DNA-binding transcription factor activity"/>
    <property type="evidence" value="ECO:0007669"/>
    <property type="project" value="TreeGrafter"/>
</dbReference>
<keyword evidence="2 4" id="KW-0238">DNA-binding</keyword>
<dbReference type="Proteomes" id="UP000272400">
    <property type="component" value="Unassembled WGS sequence"/>
</dbReference>
<sequence length="191" mass="20034">MARSPSGLRERLLDAALRLFVAHGYRGTSLHDIAVDAGCAKASLVYHFGCKAAILNEVLAPAVRSVTLLRERLAEEPDDSVAAEAVAGLVDLSLRYRGEMTLLLSDFAEAGAVKEWGGDGAVPSVTEALLSALSGRSSDPADRVRAAMVLGGVAVACASSRDLPAAPMREQLVHDSLRVLGRERAPTDTAT</sequence>
<evidence type="ECO:0000313" key="7">
    <source>
        <dbReference type="Proteomes" id="UP000272400"/>
    </source>
</evidence>
<protein>
    <submittedName>
        <fullName evidence="6">TetR family transcriptional regulator</fullName>
    </submittedName>
</protein>
<name>A0A3N1D530_9ACTN</name>
<reference evidence="6 7" key="1">
    <citation type="submission" date="2018-11" db="EMBL/GenBank/DDBJ databases">
        <title>Sequencing the genomes of 1000 actinobacteria strains.</title>
        <authorList>
            <person name="Klenk H.-P."/>
        </authorList>
    </citation>
    <scope>NUCLEOTIDE SEQUENCE [LARGE SCALE GENOMIC DNA]</scope>
    <source>
        <strain evidence="6 7">DSM 44254</strain>
    </source>
</reference>
<keyword evidence="1" id="KW-0805">Transcription regulation</keyword>
<dbReference type="InterPro" id="IPR009057">
    <property type="entry name" value="Homeodomain-like_sf"/>
</dbReference>
<dbReference type="PANTHER" id="PTHR30055:SF234">
    <property type="entry name" value="HTH-TYPE TRANSCRIPTIONAL REGULATOR BETI"/>
    <property type="match status" value="1"/>
</dbReference>
<dbReference type="InterPro" id="IPR001647">
    <property type="entry name" value="HTH_TetR"/>
</dbReference>
<feature type="domain" description="HTH tetR-type" evidence="5">
    <location>
        <begin position="6"/>
        <end position="66"/>
    </location>
</feature>
<keyword evidence="7" id="KW-1185">Reference proteome</keyword>
<accession>A0A3N1D530</accession>
<evidence type="ECO:0000259" key="5">
    <source>
        <dbReference type="PROSITE" id="PS50977"/>
    </source>
</evidence>
<evidence type="ECO:0000256" key="1">
    <source>
        <dbReference type="ARBA" id="ARBA00023015"/>
    </source>
</evidence>
<proteinExistence type="predicted"/>
<dbReference type="EMBL" id="RJKE01000001">
    <property type="protein sequence ID" value="ROO88653.1"/>
    <property type="molecule type" value="Genomic_DNA"/>
</dbReference>
<comment type="caution">
    <text evidence="6">The sequence shown here is derived from an EMBL/GenBank/DDBJ whole genome shotgun (WGS) entry which is preliminary data.</text>
</comment>
<dbReference type="Gene3D" id="1.10.357.10">
    <property type="entry name" value="Tetracycline Repressor, domain 2"/>
    <property type="match status" value="1"/>
</dbReference>
<evidence type="ECO:0000313" key="6">
    <source>
        <dbReference type="EMBL" id="ROO88653.1"/>
    </source>
</evidence>
<dbReference type="AlphaFoldDB" id="A0A3N1D530"/>
<keyword evidence="3" id="KW-0804">Transcription</keyword>
<dbReference type="GO" id="GO:0000976">
    <property type="term" value="F:transcription cis-regulatory region binding"/>
    <property type="evidence" value="ECO:0007669"/>
    <property type="project" value="TreeGrafter"/>
</dbReference>
<dbReference type="PANTHER" id="PTHR30055">
    <property type="entry name" value="HTH-TYPE TRANSCRIPTIONAL REGULATOR RUTR"/>
    <property type="match status" value="1"/>
</dbReference>
<evidence type="ECO:0000256" key="2">
    <source>
        <dbReference type="ARBA" id="ARBA00023125"/>
    </source>
</evidence>
<dbReference type="OrthoDB" id="3186364at2"/>
<dbReference type="PROSITE" id="PS50977">
    <property type="entry name" value="HTH_TETR_2"/>
    <property type="match status" value="1"/>
</dbReference>